<dbReference type="AlphaFoldDB" id="A0A382PC69"/>
<name>A0A382PC69_9ZZZZ</name>
<proteinExistence type="predicted"/>
<evidence type="ECO:0000313" key="1">
    <source>
        <dbReference type="EMBL" id="SVC71009.1"/>
    </source>
</evidence>
<protein>
    <submittedName>
        <fullName evidence="1">Uncharacterized protein</fullName>
    </submittedName>
</protein>
<gene>
    <name evidence="1" type="ORF">METZ01_LOCUS323863</name>
</gene>
<organism evidence="1">
    <name type="scientific">marine metagenome</name>
    <dbReference type="NCBI Taxonomy" id="408172"/>
    <lineage>
        <taxon>unclassified sequences</taxon>
        <taxon>metagenomes</taxon>
        <taxon>ecological metagenomes</taxon>
    </lineage>
</organism>
<reference evidence="1" key="1">
    <citation type="submission" date="2018-05" db="EMBL/GenBank/DDBJ databases">
        <authorList>
            <person name="Lanie J.A."/>
            <person name="Ng W.-L."/>
            <person name="Kazmierczak K.M."/>
            <person name="Andrzejewski T.M."/>
            <person name="Davidsen T.M."/>
            <person name="Wayne K.J."/>
            <person name="Tettelin H."/>
            <person name="Glass J.I."/>
            <person name="Rusch D."/>
            <person name="Podicherti R."/>
            <person name="Tsui H.-C.T."/>
            <person name="Winkler M.E."/>
        </authorList>
    </citation>
    <scope>NUCLEOTIDE SEQUENCE</scope>
</reference>
<sequence>MDYYSRMINGDIPINSIEKITLISGNN</sequence>
<dbReference type="EMBL" id="UINC01106384">
    <property type="protein sequence ID" value="SVC71009.1"/>
    <property type="molecule type" value="Genomic_DNA"/>
</dbReference>
<accession>A0A382PC69</accession>